<dbReference type="SUPFAM" id="SSF57850">
    <property type="entry name" value="RING/U-box"/>
    <property type="match status" value="1"/>
</dbReference>
<dbReference type="InterPro" id="IPR051188">
    <property type="entry name" value="PHD-type_Zinc_Finger"/>
</dbReference>
<gene>
    <name evidence="6" type="ORF">Ocin01_08357</name>
</gene>
<keyword evidence="2" id="KW-0862">Zinc</keyword>
<dbReference type="InterPro" id="IPR059102">
    <property type="entry name" value="PHD_PHF7/G2E3-like"/>
</dbReference>
<dbReference type="InterPro" id="IPR001841">
    <property type="entry name" value="Znf_RING"/>
</dbReference>
<protein>
    <submittedName>
        <fullName evidence="6">PHD finger protein 7</fullName>
    </submittedName>
</protein>
<reference evidence="6 7" key="1">
    <citation type="journal article" date="2016" name="Genome Biol. Evol.">
        <title>Gene Family Evolution Reflects Adaptation to Soil Environmental Stressors in the Genome of the Collembolan Orchesella cincta.</title>
        <authorList>
            <person name="Faddeeva-Vakhrusheva A."/>
            <person name="Derks M.F."/>
            <person name="Anvar S.Y."/>
            <person name="Agamennone V."/>
            <person name="Suring W."/>
            <person name="Smit S."/>
            <person name="van Straalen N.M."/>
            <person name="Roelofs D."/>
        </authorList>
    </citation>
    <scope>NUCLEOTIDE SEQUENCE [LARGE SCALE GENOMIC DNA]</scope>
    <source>
        <tissue evidence="6">Mixed pool</tissue>
    </source>
</reference>
<evidence type="ECO:0000256" key="3">
    <source>
        <dbReference type="PROSITE-ProRule" id="PRU00175"/>
    </source>
</evidence>
<keyword evidence="7" id="KW-1185">Reference proteome</keyword>
<dbReference type="EMBL" id="LJIJ01000364">
    <property type="protein sequence ID" value="ODM98318.1"/>
    <property type="molecule type" value="Genomic_DNA"/>
</dbReference>
<proteinExistence type="predicted"/>
<sequence>MTGLPQNGVTDKDGILRFLPEDIKEEVYRVAETELDCIFCKETGAYIGCNIKECRNIWHFACGADNGINHQFFGKYKAFCKQHCNLPRKIQQRANQDIKNRSCPICLCIFEPGDIPLFGSCCATSIFHRRCIQEYALSSGSLFKCPTCSKRTFKRDCEWQGVYVPEQDAAWEKEPNAFRDLLRRPLHCDFVPCQCPQGKNFRDIETKGEWYIVRCVLCGGTSTHAKCSQVTNITSWTCDVCTPLADDADSDSLSEKSNYSSDSDDDLFVAIPRKVPKTEDSPNLFKGIPDAFITVHVHNYMYIGLLLGILPYLLELNKSPYEVRRKPVIMIHSFAYIRFRKPQGNETYNIIVNANSIPRCAFSRPYPTLP</sequence>
<keyword evidence="1 3" id="KW-0863">Zinc-finger</keyword>
<name>A0A1D2MZA2_ORCCI</name>
<keyword evidence="4" id="KW-0472">Membrane</keyword>
<dbReference type="PANTHER" id="PTHR12420:SF42">
    <property type="entry name" value="G2_M PHASE-SPECIFIC E3 UBIQUITIN-PROTEIN LIGASE"/>
    <property type="match status" value="1"/>
</dbReference>
<feature type="domain" description="RING-type" evidence="5">
    <location>
        <begin position="103"/>
        <end position="149"/>
    </location>
</feature>
<evidence type="ECO:0000313" key="7">
    <source>
        <dbReference type="Proteomes" id="UP000094527"/>
    </source>
</evidence>
<dbReference type="OMA" id="MCAVEAR"/>
<evidence type="ECO:0000313" key="6">
    <source>
        <dbReference type="EMBL" id="ODM98318.1"/>
    </source>
</evidence>
<keyword evidence="1 3" id="KW-0479">Metal-binding</keyword>
<dbReference type="AlphaFoldDB" id="A0A1D2MZA2"/>
<dbReference type="Pfam" id="PF26054">
    <property type="entry name" value="PHD_G2E3"/>
    <property type="match status" value="1"/>
</dbReference>
<feature type="transmembrane region" description="Helical" evidence="4">
    <location>
        <begin position="299"/>
        <end position="316"/>
    </location>
</feature>
<dbReference type="Gene3D" id="3.30.40.10">
    <property type="entry name" value="Zinc/RING finger domain, C3HC4 (zinc finger)"/>
    <property type="match status" value="3"/>
</dbReference>
<dbReference type="Proteomes" id="UP000094527">
    <property type="component" value="Unassembled WGS sequence"/>
</dbReference>
<evidence type="ECO:0000256" key="1">
    <source>
        <dbReference type="ARBA" id="ARBA00022771"/>
    </source>
</evidence>
<keyword evidence="4" id="KW-1133">Transmembrane helix</keyword>
<dbReference type="Pfam" id="PF13771">
    <property type="entry name" value="zf-HC5HC2H"/>
    <property type="match status" value="1"/>
</dbReference>
<dbReference type="PROSITE" id="PS50089">
    <property type="entry name" value="ZF_RING_2"/>
    <property type="match status" value="1"/>
</dbReference>
<evidence type="ECO:0000256" key="2">
    <source>
        <dbReference type="ARBA" id="ARBA00022833"/>
    </source>
</evidence>
<dbReference type="InterPro" id="IPR011011">
    <property type="entry name" value="Znf_FYVE_PHD"/>
</dbReference>
<keyword evidence="4" id="KW-0812">Transmembrane</keyword>
<dbReference type="STRING" id="48709.A0A1D2MZA2"/>
<comment type="caution">
    <text evidence="6">The sequence shown here is derived from an EMBL/GenBank/DDBJ whole genome shotgun (WGS) entry which is preliminary data.</text>
</comment>
<dbReference type="PANTHER" id="PTHR12420">
    <property type="entry name" value="PHD FINGER PROTEIN"/>
    <property type="match status" value="1"/>
</dbReference>
<dbReference type="InterPro" id="IPR013083">
    <property type="entry name" value="Znf_RING/FYVE/PHD"/>
</dbReference>
<dbReference type="GO" id="GO:0005634">
    <property type="term" value="C:nucleus"/>
    <property type="evidence" value="ECO:0007669"/>
    <property type="project" value="TreeGrafter"/>
</dbReference>
<organism evidence="6 7">
    <name type="scientific">Orchesella cincta</name>
    <name type="common">Springtail</name>
    <name type="synonym">Podura cincta</name>
    <dbReference type="NCBI Taxonomy" id="48709"/>
    <lineage>
        <taxon>Eukaryota</taxon>
        <taxon>Metazoa</taxon>
        <taxon>Ecdysozoa</taxon>
        <taxon>Arthropoda</taxon>
        <taxon>Hexapoda</taxon>
        <taxon>Collembola</taxon>
        <taxon>Entomobryomorpha</taxon>
        <taxon>Entomobryoidea</taxon>
        <taxon>Orchesellidae</taxon>
        <taxon>Orchesellinae</taxon>
        <taxon>Orchesella</taxon>
    </lineage>
</organism>
<dbReference type="OrthoDB" id="512616at2759"/>
<dbReference type="SUPFAM" id="SSF57903">
    <property type="entry name" value="FYVE/PHD zinc finger"/>
    <property type="match status" value="1"/>
</dbReference>
<dbReference type="GO" id="GO:0008270">
    <property type="term" value="F:zinc ion binding"/>
    <property type="evidence" value="ECO:0007669"/>
    <property type="project" value="UniProtKB-KW"/>
</dbReference>
<evidence type="ECO:0000256" key="4">
    <source>
        <dbReference type="SAM" id="Phobius"/>
    </source>
</evidence>
<accession>A0A1D2MZA2</accession>
<evidence type="ECO:0000259" key="5">
    <source>
        <dbReference type="PROSITE" id="PS50089"/>
    </source>
</evidence>